<keyword evidence="8" id="KW-1185">Reference proteome</keyword>
<feature type="signal peptide" evidence="5">
    <location>
        <begin position="1"/>
        <end position="27"/>
    </location>
</feature>
<dbReference type="Proteomes" id="UP000183400">
    <property type="component" value="Unassembled WGS sequence"/>
</dbReference>
<dbReference type="Gene3D" id="3.40.190.10">
    <property type="entry name" value="Periplasmic binding protein-like II"/>
    <property type="match status" value="1"/>
</dbReference>
<sequence>MTRIDRRALFASGAAAALLTATGGSLADTPKTGGKLRLAVPRDDSLELLARGAVFDTLTEVAPDGTLRGELAVAWQTEEQARVWNFDLRGDAMFHDGIPLHVDDVVAVLAEIGRVEALAPDRVRLELVEANPGLPFLLADSRFVVTRGGQGVTPLHRASGTGCYRVERANDSHHFLGRRVAGHYKDGQAGWVDALEIIVIPDARVRAEALRDGYVDIAALPESDELKGQRGLRYHPGETDVMLAVAAHVGMPRQIGKGGALDDGRIAERWWLA</sequence>
<name>A0A1H3DUD9_9RHOB</name>
<dbReference type="AlphaFoldDB" id="A0A1H3DUD9"/>
<protein>
    <submittedName>
        <fullName evidence="7">Extracellular solute-binding protein, family 5 Middle</fullName>
    </submittedName>
</protein>
<evidence type="ECO:0000313" key="8">
    <source>
        <dbReference type="Proteomes" id="UP000183400"/>
    </source>
</evidence>
<dbReference type="PANTHER" id="PTHR30290">
    <property type="entry name" value="PERIPLASMIC BINDING COMPONENT OF ABC TRANSPORTER"/>
    <property type="match status" value="1"/>
</dbReference>
<comment type="subcellular location">
    <subcellularLocation>
        <location evidence="1">Periplasm</location>
    </subcellularLocation>
</comment>
<dbReference type="EMBL" id="FNNP01000009">
    <property type="protein sequence ID" value="SDX70142.1"/>
    <property type="molecule type" value="Genomic_DNA"/>
</dbReference>
<evidence type="ECO:0000256" key="4">
    <source>
        <dbReference type="ARBA" id="ARBA00022729"/>
    </source>
</evidence>
<dbReference type="Pfam" id="PF00496">
    <property type="entry name" value="SBP_bac_5"/>
    <property type="match status" value="1"/>
</dbReference>
<dbReference type="RefSeq" id="WP_074738487.1">
    <property type="nucleotide sequence ID" value="NZ_FNNP01000009.1"/>
</dbReference>
<evidence type="ECO:0000256" key="2">
    <source>
        <dbReference type="ARBA" id="ARBA00005695"/>
    </source>
</evidence>
<dbReference type="GO" id="GO:0015833">
    <property type="term" value="P:peptide transport"/>
    <property type="evidence" value="ECO:0007669"/>
    <property type="project" value="TreeGrafter"/>
</dbReference>
<dbReference type="OrthoDB" id="9803988at2"/>
<dbReference type="GO" id="GO:1904680">
    <property type="term" value="F:peptide transmembrane transporter activity"/>
    <property type="evidence" value="ECO:0007669"/>
    <property type="project" value="TreeGrafter"/>
</dbReference>
<dbReference type="InterPro" id="IPR039424">
    <property type="entry name" value="SBP_5"/>
</dbReference>
<gene>
    <name evidence="7" type="ORF">SAMN05444358_10997</name>
</gene>
<dbReference type="PROSITE" id="PS51318">
    <property type="entry name" value="TAT"/>
    <property type="match status" value="1"/>
</dbReference>
<dbReference type="InterPro" id="IPR006311">
    <property type="entry name" value="TAT_signal"/>
</dbReference>
<evidence type="ECO:0000256" key="3">
    <source>
        <dbReference type="ARBA" id="ARBA00022448"/>
    </source>
</evidence>
<accession>A0A1H3DUD9</accession>
<evidence type="ECO:0000256" key="1">
    <source>
        <dbReference type="ARBA" id="ARBA00004418"/>
    </source>
</evidence>
<evidence type="ECO:0000313" key="7">
    <source>
        <dbReference type="EMBL" id="SDX70142.1"/>
    </source>
</evidence>
<reference evidence="8" key="1">
    <citation type="submission" date="2016-10" db="EMBL/GenBank/DDBJ databases">
        <authorList>
            <person name="Varghese N."/>
            <person name="Submissions S."/>
        </authorList>
    </citation>
    <scope>NUCLEOTIDE SEQUENCE [LARGE SCALE GENOMIC DNA]</scope>
    <source>
        <strain evidence="8">DSM 27839</strain>
    </source>
</reference>
<dbReference type="InterPro" id="IPR000914">
    <property type="entry name" value="SBP_5_dom"/>
</dbReference>
<dbReference type="STRING" id="985054.SAMN05444358_10997"/>
<evidence type="ECO:0000259" key="6">
    <source>
        <dbReference type="Pfam" id="PF00496"/>
    </source>
</evidence>
<proteinExistence type="inferred from homology"/>
<keyword evidence="4 5" id="KW-0732">Signal</keyword>
<comment type="similarity">
    <text evidence="2">Belongs to the bacterial solute-binding protein 5 family.</text>
</comment>
<dbReference type="PANTHER" id="PTHR30290:SF9">
    <property type="entry name" value="OLIGOPEPTIDE-BINDING PROTEIN APPA"/>
    <property type="match status" value="1"/>
</dbReference>
<organism evidence="7 8">
    <name type="scientific">Ruegeria halocynthiae</name>
    <dbReference type="NCBI Taxonomy" id="985054"/>
    <lineage>
        <taxon>Bacteria</taxon>
        <taxon>Pseudomonadati</taxon>
        <taxon>Pseudomonadota</taxon>
        <taxon>Alphaproteobacteria</taxon>
        <taxon>Rhodobacterales</taxon>
        <taxon>Roseobacteraceae</taxon>
        <taxon>Ruegeria</taxon>
    </lineage>
</organism>
<feature type="domain" description="Solute-binding protein family 5" evidence="6">
    <location>
        <begin position="114"/>
        <end position="225"/>
    </location>
</feature>
<feature type="chain" id="PRO_5010292619" evidence="5">
    <location>
        <begin position="28"/>
        <end position="273"/>
    </location>
</feature>
<evidence type="ECO:0000256" key="5">
    <source>
        <dbReference type="SAM" id="SignalP"/>
    </source>
</evidence>
<dbReference type="SUPFAM" id="SSF53850">
    <property type="entry name" value="Periplasmic binding protein-like II"/>
    <property type="match status" value="1"/>
</dbReference>
<keyword evidence="3" id="KW-0813">Transport</keyword>